<organism evidence="2 3">
    <name type="scientific">Actinoplanes derwentensis</name>
    <dbReference type="NCBI Taxonomy" id="113562"/>
    <lineage>
        <taxon>Bacteria</taxon>
        <taxon>Bacillati</taxon>
        <taxon>Actinomycetota</taxon>
        <taxon>Actinomycetes</taxon>
        <taxon>Micromonosporales</taxon>
        <taxon>Micromonosporaceae</taxon>
        <taxon>Actinoplanes</taxon>
    </lineage>
</organism>
<dbReference type="SUPFAM" id="SSF82607">
    <property type="entry name" value="YbaB-like"/>
    <property type="match status" value="1"/>
</dbReference>
<evidence type="ECO:0000256" key="1">
    <source>
        <dbReference type="SAM" id="Coils"/>
    </source>
</evidence>
<keyword evidence="1" id="KW-0175">Coiled coil</keyword>
<protein>
    <submittedName>
        <fullName evidence="2">YbaB/EbfC DNA-binding family protein</fullName>
    </submittedName>
</protein>
<dbReference type="InterPro" id="IPR036894">
    <property type="entry name" value="YbaB-like_sf"/>
</dbReference>
<evidence type="ECO:0000313" key="3">
    <source>
        <dbReference type="Proteomes" id="UP000198688"/>
    </source>
</evidence>
<dbReference type="Pfam" id="PF02575">
    <property type="entry name" value="YbaB_DNA_bd"/>
    <property type="match status" value="1"/>
</dbReference>
<dbReference type="GO" id="GO:0003677">
    <property type="term" value="F:DNA binding"/>
    <property type="evidence" value="ECO:0007669"/>
    <property type="project" value="UniProtKB-KW"/>
</dbReference>
<accession>A0A1H2BDU6</accession>
<evidence type="ECO:0000313" key="2">
    <source>
        <dbReference type="EMBL" id="SDT56348.1"/>
    </source>
</evidence>
<reference evidence="2 3" key="1">
    <citation type="submission" date="2016-10" db="EMBL/GenBank/DDBJ databases">
        <authorList>
            <person name="de Groot N.N."/>
        </authorList>
    </citation>
    <scope>NUCLEOTIDE SEQUENCE [LARGE SCALE GENOMIC DNA]</scope>
    <source>
        <strain evidence="2 3">DSM 43941</strain>
    </source>
</reference>
<keyword evidence="2" id="KW-0238">DNA-binding</keyword>
<proteinExistence type="predicted"/>
<name>A0A1H2BDU6_9ACTN</name>
<feature type="coiled-coil region" evidence="1">
    <location>
        <begin position="34"/>
        <end position="61"/>
    </location>
</feature>
<sequence length="165" mass="18132">MVPVAATRIFTGKRRLHQTAASREWSGLNYSERIEGLFQEYEKQRNSLTEMQAKMNALSATAMSPRREVSITVGQNGVLTDIQFPSAAHKRLTTADLTRLIMETYGDAKEQVMNQAAAVLAPMLPDGLDAQKLVRGQAGADAFLPKEPRMVTSVRELLARGGNAE</sequence>
<dbReference type="Gene3D" id="3.30.1310.10">
    <property type="entry name" value="Nucleoid-associated protein YbaB-like domain"/>
    <property type="match status" value="1"/>
</dbReference>
<dbReference type="AlphaFoldDB" id="A0A1H2BDU6"/>
<dbReference type="STRING" id="113562.SAMN04489716_4538"/>
<dbReference type="InterPro" id="IPR004401">
    <property type="entry name" value="YbaB/EbfC"/>
</dbReference>
<gene>
    <name evidence="2" type="ORF">SAMN04489716_4538</name>
</gene>
<dbReference type="EMBL" id="LT629758">
    <property type="protein sequence ID" value="SDT56348.1"/>
    <property type="molecule type" value="Genomic_DNA"/>
</dbReference>
<keyword evidence="3" id="KW-1185">Reference proteome</keyword>
<dbReference type="Proteomes" id="UP000198688">
    <property type="component" value="Chromosome I"/>
</dbReference>